<keyword evidence="4 8" id="KW-0812">Transmembrane</keyword>
<feature type="repeat" description="Solcar" evidence="8">
    <location>
        <begin position="235"/>
        <end position="326"/>
    </location>
</feature>
<feature type="repeat" description="Solcar" evidence="8">
    <location>
        <begin position="108"/>
        <end position="220"/>
    </location>
</feature>
<proteinExistence type="inferred from homology"/>
<dbReference type="InterPro" id="IPR018108">
    <property type="entry name" value="MCP_transmembrane"/>
</dbReference>
<accession>A0A1Y1I350</accession>
<organism evidence="11 12">
    <name type="scientific">Klebsormidium nitens</name>
    <name type="common">Green alga</name>
    <name type="synonym">Ulothrix nitens</name>
    <dbReference type="NCBI Taxonomy" id="105231"/>
    <lineage>
        <taxon>Eukaryota</taxon>
        <taxon>Viridiplantae</taxon>
        <taxon>Streptophyta</taxon>
        <taxon>Klebsormidiophyceae</taxon>
        <taxon>Klebsormidiales</taxon>
        <taxon>Klebsormidiaceae</taxon>
        <taxon>Klebsormidium</taxon>
    </lineage>
</organism>
<dbReference type="EMBL" id="DF237136">
    <property type="protein sequence ID" value="GAQ84382.1"/>
    <property type="molecule type" value="Genomic_DNA"/>
</dbReference>
<evidence type="ECO:0000256" key="4">
    <source>
        <dbReference type="ARBA" id="ARBA00022692"/>
    </source>
</evidence>
<evidence type="ECO:0000256" key="10">
    <source>
        <dbReference type="SAM" id="Phobius"/>
    </source>
</evidence>
<dbReference type="InterPro" id="IPR023395">
    <property type="entry name" value="MCP_dom_sf"/>
</dbReference>
<feature type="repeat" description="Solcar" evidence="8">
    <location>
        <begin position="2"/>
        <end position="99"/>
    </location>
</feature>
<protein>
    <submittedName>
        <fullName evidence="11">Peroxisomal membrane protein</fullName>
    </submittedName>
</protein>
<feature type="transmembrane region" description="Helical" evidence="10">
    <location>
        <begin position="114"/>
        <end position="135"/>
    </location>
</feature>
<evidence type="ECO:0000256" key="6">
    <source>
        <dbReference type="ARBA" id="ARBA00022989"/>
    </source>
</evidence>
<evidence type="ECO:0000313" key="11">
    <source>
        <dbReference type="EMBL" id="GAQ84382.1"/>
    </source>
</evidence>
<evidence type="ECO:0000313" key="12">
    <source>
        <dbReference type="Proteomes" id="UP000054558"/>
    </source>
</evidence>
<feature type="transmembrane region" description="Helical" evidence="10">
    <location>
        <begin position="71"/>
        <end position="93"/>
    </location>
</feature>
<feature type="transmembrane region" description="Helical" evidence="10">
    <location>
        <begin position="239"/>
        <end position="259"/>
    </location>
</feature>
<comment type="subcellular location">
    <subcellularLocation>
        <location evidence="1">Membrane</location>
        <topology evidence="1">Multi-pass membrane protein</topology>
    </subcellularLocation>
</comment>
<evidence type="ECO:0000256" key="9">
    <source>
        <dbReference type="RuleBase" id="RU000488"/>
    </source>
</evidence>
<keyword evidence="6 10" id="KW-1133">Transmembrane helix</keyword>
<dbReference type="OMA" id="QFMMYEL"/>
<evidence type="ECO:0000256" key="5">
    <source>
        <dbReference type="ARBA" id="ARBA00022737"/>
    </source>
</evidence>
<dbReference type="STRING" id="105231.A0A1Y1I350"/>
<evidence type="ECO:0000256" key="8">
    <source>
        <dbReference type="PROSITE-ProRule" id="PRU00282"/>
    </source>
</evidence>
<sequence length="341" mass="36923">MSGAAVAAVAGAGGGILAQVVTYPLQTVNTRQQTERKLLRLPDADVTPSEASKTTLQQFIKIINEEGPSSLYQGLGSSIVGTALSQGIYYGVYQMGRDWATNKNKKSIGTLTSLAVAALSGCVNVLLTTPIWVVVTRLQTEKQARKAKLRRLSEAAGRYELETGVRDRSFVEKPVTTAGAVAEMYKEAGLLGFWKGVLPALIMVSNPAIQFMIYEALLERLTAKRRLNKAGFKNISASEVFMLGSVAKLGATLVTYPLLVIKSRLQAKQDIGTDDSLQYTGTLDAVAKMVKHEGFLSFYKGMDLKIVQSVLAAAILFMTKEELVKLAFVLLRSNKGRKLPA</sequence>
<dbReference type="InterPro" id="IPR044712">
    <property type="entry name" value="SLC25A32-like"/>
</dbReference>
<comment type="similarity">
    <text evidence="2 9">Belongs to the mitochondrial carrier (TC 2.A.29) family.</text>
</comment>
<dbReference type="SUPFAM" id="SSF103506">
    <property type="entry name" value="Mitochondrial carrier"/>
    <property type="match status" value="1"/>
</dbReference>
<evidence type="ECO:0000256" key="3">
    <source>
        <dbReference type="ARBA" id="ARBA00022448"/>
    </source>
</evidence>
<dbReference type="GO" id="GO:0022857">
    <property type="term" value="F:transmembrane transporter activity"/>
    <property type="evidence" value="ECO:0000318"/>
    <property type="project" value="GO_Central"/>
</dbReference>
<feature type="transmembrane region" description="Helical" evidence="10">
    <location>
        <begin position="197"/>
        <end position="218"/>
    </location>
</feature>
<dbReference type="Pfam" id="PF00153">
    <property type="entry name" value="Mito_carr"/>
    <property type="match status" value="3"/>
</dbReference>
<dbReference type="AlphaFoldDB" id="A0A1Y1I350"/>
<keyword evidence="7 8" id="KW-0472">Membrane</keyword>
<keyword evidence="12" id="KW-1185">Reference proteome</keyword>
<reference evidence="11 12" key="1">
    <citation type="journal article" date="2014" name="Nat. Commun.">
        <title>Klebsormidium flaccidum genome reveals primary factors for plant terrestrial adaptation.</title>
        <authorList>
            <person name="Hori K."/>
            <person name="Maruyama F."/>
            <person name="Fujisawa T."/>
            <person name="Togashi T."/>
            <person name="Yamamoto N."/>
            <person name="Seo M."/>
            <person name="Sato S."/>
            <person name="Yamada T."/>
            <person name="Mori H."/>
            <person name="Tajima N."/>
            <person name="Moriyama T."/>
            <person name="Ikeuchi M."/>
            <person name="Watanabe M."/>
            <person name="Wada H."/>
            <person name="Kobayashi K."/>
            <person name="Saito M."/>
            <person name="Masuda T."/>
            <person name="Sasaki-Sekimoto Y."/>
            <person name="Mashiguchi K."/>
            <person name="Awai K."/>
            <person name="Shimojima M."/>
            <person name="Masuda S."/>
            <person name="Iwai M."/>
            <person name="Nobusawa T."/>
            <person name="Narise T."/>
            <person name="Kondo S."/>
            <person name="Saito H."/>
            <person name="Sato R."/>
            <person name="Murakawa M."/>
            <person name="Ihara Y."/>
            <person name="Oshima-Yamada Y."/>
            <person name="Ohtaka K."/>
            <person name="Satoh M."/>
            <person name="Sonobe K."/>
            <person name="Ishii M."/>
            <person name="Ohtani R."/>
            <person name="Kanamori-Sato M."/>
            <person name="Honoki R."/>
            <person name="Miyazaki D."/>
            <person name="Mochizuki H."/>
            <person name="Umetsu J."/>
            <person name="Higashi K."/>
            <person name="Shibata D."/>
            <person name="Kamiya Y."/>
            <person name="Sato N."/>
            <person name="Nakamura Y."/>
            <person name="Tabata S."/>
            <person name="Ida S."/>
            <person name="Kurokawa K."/>
            <person name="Ohta H."/>
        </authorList>
    </citation>
    <scope>NUCLEOTIDE SEQUENCE [LARGE SCALE GENOMIC DNA]</scope>
    <source>
        <strain evidence="11 12">NIES-2285</strain>
    </source>
</reference>
<evidence type="ECO:0000256" key="2">
    <source>
        <dbReference type="ARBA" id="ARBA00006375"/>
    </source>
</evidence>
<dbReference type="PROSITE" id="PS50920">
    <property type="entry name" value="SOLCAR"/>
    <property type="match status" value="3"/>
</dbReference>
<gene>
    <name evidence="11" type="ORF">KFL_001870040</name>
</gene>
<dbReference type="Proteomes" id="UP000054558">
    <property type="component" value="Unassembled WGS sequence"/>
</dbReference>
<evidence type="ECO:0000256" key="7">
    <source>
        <dbReference type="ARBA" id="ARBA00023136"/>
    </source>
</evidence>
<dbReference type="PANTHER" id="PTHR45683">
    <property type="entry name" value="MITOCHONDRIAL NICOTINAMIDE ADENINE DINUCLEOTIDE TRANSPORTER 1-RELATED-RELATED"/>
    <property type="match status" value="1"/>
</dbReference>
<dbReference type="GO" id="GO:0006862">
    <property type="term" value="P:nucleotide transport"/>
    <property type="evidence" value="ECO:0007669"/>
    <property type="project" value="InterPro"/>
</dbReference>
<name>A0A1Y1I350_KLENI</name>
<keyword evidence="5" id="KW-0677">Repeat</keyword>
<evidence type="ECO:0000256" key="1">
    <source>
        <dbReference type="ARBA" id="ARBA00004141"/>
    </source>
</evidence>
<dbReference type="OrthoDB" id="2019556at2759"/>
<dbReference type="Gene3D" id="1.50.40.10">
    <property type="entry name" value="Mitochondrial carrier domain"/>
    <property type="match status" value="2"/>
</dbReference>
<dbReference type="GO" id="GO:0016020">
    <property type="term" value="C:membrane"/>
    <property type="evidence" value="ECO:0007669"/>
    <property type="project" value="UniProtKB-SubCell"/>
</dbReference>
<dbReference type="GO" id="GO:0055085">
    <property type="term" value="P:transmembrane transport"/>
    <property type="evidence" value="ECO:0000318"/>
    <property type="project" value="GO_Central"/>
</dbReference>
<keyword evidence="3 9" id="KW-0813">Transport</keyword>